<reference evidence="3" key="1">
    <citation type="submission" date="2019-11" db="UniProtKB">
        <authorList>
            <consortium name="WormBaseParasite"/>
        </authorList>
    </citation>
    <scope>IDENTIFICATION</scope>
</reference>
<dbReference type="PANTHER" id="PTHR11360">
    <property type="entry name" value="MONOCARBOXYLATE TRANSPORTER"/>
    <property type="match status" value="1"/>
</dbReference>
<name>A0A5K3EMT2_MESCO</name>
<dbReference type="Gene3D" id="1.20.1250.20">
    <property type="entry name" value="MFS general substrate transporter like domains"/>
    <property type="match status" value="1"/>
</dbReference>
<feature type="region of interest" description="Disordered" evidence="1">
    <location>
        <begin position="600"/>
        <end position="653"/>
    </location>
</feature>
<feature type="compositionally biased region" description="Basic and acidic residues" evidence="1">
    <location>
        <begin position="611"/>
        <end position="630"/>
    </location>
</feature>
<evidence type="ECO:0000313" key="3">
    <source>
        <dbReference type="WBParaSite" id="MCU_001386-RB"/>
    </source>
</evidence>
<feature type="transmembrane region" description="Helical" evidence="2">
    <location>
        <begin position="144"/>
        <end position="164"/>
    </location>
</feature>
<feature type="compositionally biased region" description="Polar residues" evidence="1">
    <location>
        <begin position="543"/>
        <end position="553"/>
    </location>
</feature>
<evidence type="ECO:0000256" key="1">
    <source>
        <dbReference type="SAM" id="MobiDB-lite"/>
    </source>
</evidence>
<feature type="compositionally biased region" description="Low complexity" evidence="1">
    <location>
        <begin position="554"/>
        <end position="563"/>
    </location>
</feature>
<keyword evidence="2" id="KW-0472">Membrane</keyword>
<feature type="transmembrane region" description="Helical" evidence="2">
    <location>
        <begin position="696"/>
        <end position="718"/>
    </location>
</feature>
<dbReference type="WBParaSite" id="MCU_001386-RB">
    <property type="protein sequence ID" value="MCU_001386-RB"/>
    <property type="gene ID" value="MCU_001386"/>
</dbReference>
<proteinExistence type="predicted"/>
<dbReference type="PANTHER" id="PTHR11360:SF284">
    <property type="entry name" value="EG:103B4.3 PROTEIN-RELATED"/>
    <property type="match status" value="1"/>
</dbReference>
<feature type="transmembrane region" description="Helical" evidence="2">
    <location>
        <begin position="936"/>
        <end position="958"/>
    </location>
</feature>
<protein>
    <submittedName>
        <fullName evidence="3">Pecanex-like protein</fullName>
    </submittedName>
</protein>
<feature type="compositionally biased region" description="Polar residues" evidence="1">
    <location>
        <begin position="346"/>
        <end position="371"/>
    </location>
</feature>
<feature type="region of interest" description="Disordered" evidence="1">
    <location>
        <begin position="346"/>
        <end position="401"/>
    </location>
</feature>
<feature type="compositionally biased region" description="Basic and acidic residues" evidence="1">
    <location>
        <begin position="1007"/>
        <end position="1026"/>
    </location>
</feature>
<feature type="transmembrane region" description="Helical" evidence="2">
    <location>
        <begin position="206"/>
        <end position="227"/>
    </location>
</feature>
<feature type="transmembrane region" description="Helical" evidence="2">
    <location>
        <begin position="176"/>
        <end position="200"/>
    </location>
</feature>
<dbReference type="InterPro" id="IPR050327">
    <property type="entry name" value="Proton-linked_MCT"/>
</dbReference>
<accession>A0A5K3EMT2</accession>
<keyword evidence="2" id="KW-0812">Transmembrane</keyword>
<sequence>MDTESRATMTESPKKPSSSEVQHLEELMDDGNSIPTSMGSSWAWVVLFSSFACTAIVDGLIFSFGLHILEMMESASFFGLGNTEPSFLLYLLPGGLLGGMHLYASPLANVLSNQFDCRPVAMASAVFSGLVLVGSAFLENLKTFALLFGICGGLSCGLLYFPSLSIVAQWFESRRALAVGLAICGSGVGTCAMSLCMSSAVGRFTWRGVLIIYGAVFIQLSVVIALFRPVKVQQVIKALESTRRSREEVERLQRRRILAIVRREKLRRASGQASRRRKSSAKRGRIWSRIMEEKFRQISSSTGSLDGMVITRDNELISLPSEACYSMAKAAAVAYAAAAAAAGATSTNLSPPALPQPTNSNPATFASSTASVDRPSSLRDAAPGRELVTTPLPNPRPLVLSTTSRDFSRSGVIRIADAILQKLEAQAVIAPGMRCPDMTDVFKKLSSGSHHQPVRGVPSHAGVGEEAEGHCTHSHPPKFCSVHSEYCSLPRHSHLSSVRTESAVRRPLSTADKSTAPTVCISVVDSTKAGSVNALDIGTSDQSSARLQVTPTQSMSRSSSGSSIDPKTDRAISRELSRVCLDPTLKARIRSVIYQKLKRSGQLKTRQRNQRHPDETEPRDLAHEGSDRSLDSAMEVGLESATPTTRDGERAGGQSTVCPTCGCKLAAGARPADSQNNTKSLWLFVTRVRDYLDLQLLVSPSFLLFSLACTLHMFAFFAPYHVLPLYLSLDVRRLPCSQRVWSSPFGPSLQLSQGFVSVSNIIFTVGFGHLIGRLIATFYIDHILGVPKAKRSTKLMSRLLDRLSDPMVSNVVALVIGGAALLLVPLSMRDVCPKGTYGIVTCECYIPLRAALYTLVFGHTVASAFAISLRSVIAVELIGVHHLTPAFVYLLVFQGTGAVAGPLVVGLISEAASGVKIGPSLLSDTSYLLTSHPANPLNWCFYTCGLVFLCSALAYTPLRRLAAWEARRYLAARRRPPSCCLCASATPADTTPLAPLQPPDAPSHPGGSHDLDSDVKPKESGDATGN</sequence>
<feature type="region of interest" description="Disordered" evidence="1">
    <location>
        <begin position="991"/>
        <end position="1026"/>
    </location>
</feature>
<dbReference type="SUPFAM" id="SSF103473">
    <property type="entry name" value="MFS general substrate transporter"/>
    <property type="match status" value="2"/>
</dbReference>
<feature type="transmembrane region" description="Helical" evidence="2">
    <location>
        <begin position="120"/>
        <end position="138"/>
    </location>
</feature>
<feature type="transmembrane region" description="Helical" evidence="2">
    <location>
        <begin position="87"/>
        <end position="108"/>
    </location>
</feature>
<dbReference type="AlphaFoldDB" id="A0A5K3EMT2"/>
<evidence type="ECO:0000256" key="2">
    <source>
        <dbReference type="SAM" id="Phobius"/>
    </source>
</evidence>
<dbReference type="InterPro" id="IPR011701">
    <property type="entry name" value="MFS"/>
</dbReference>
<dbReference type="GO" id="GO:0008028">
    <property type="term" value="F:monocarboxylic acid transmembrane transporter activity"/>
    <property type="evidence" value="ECO:0007669"/>
    <property type="project" value="TreeGrafter"/>
</dbReference>
<feature type="region of interest" description="Disordered" evidence="1">
    <location>
        <begin position="543"/>
        <end position="570"/>
    </location>
</feature>
<dbReference type="InterPro" id="IPR036259">
    <property type="entry name" value="MFS_trans_sf"/>
</dbReference>
<feature type="transmembrane region" description="Helical" evidence="2">
    <location>
        <begin position="846"/>
        <end position="867"/>
    </location>
</feature>
<dbReference type="Pfam" id="PF07690">
    <property type="entry name" value="MFS_1"/>
    <property type="match status" value="1"/>
</dbReference>
<feature type="transmembrane region" description="Helical" evidence="2">
    <location>
        <begin position="807"/>
        <end position="826"/>
    </location>
</feature>
<organism evidence="3">
    <name type="scientific">Mesocestoides corti</name>
    <name type="common">Flatworm</name>
    <dbReference type="NCBI Taxonomy" id="53468"/>
    <lineage>
        <taxon>Eukaryota</taxon>
        <taxon>Metazoa</taxon>
        <taxon>Spiralia</taxon>
        <taxon>Lophotrochozoa</taxon>
        <taxon>Platyhelminthes</taxon>
        <taxon>Cestoda</taxon>
        <taxon>Eucestoda</taxon>
        <taxon>Cyclophyllidea</taxon>
        <taxon>Mesocestoididae</taxon>
        <taxon>Mesocestoides</taxon>
    </lineage>
</organism>
<feature type="region of interest" description="Disordered" evidence="1">
    <location>
        <begin position="1"/>
        <end position="20"/>
    </location>
</feature>
<feature type="compositionally biased region" description="Basic residues" evidence="1">
    <location>
        <begin position="600"/>
        <end position="610"/>
    </location>
</feature>
<feature type="transmembrane region" description="Helical" evidence="2">
    <location>
        <begin position="42"/>
        <end position="67"/>
    </location>
</feature>
<feature type="transmembrane region" description="Helical" evidence="2">
    <location>
        <begin position="887"/>
        <end position="908"/>
    </location>
</feature>
<keyword evidence="2" id="KW-1133">Transmembrane helix</keyword>